<dbReference type="GO" id="GO:0016020">
    <property type="term" value="C:membrane"/>
    <property type="evidence" value="ECO:0007669"/>
    <property type="project" value="UniProtKB-SubCell"/>
</dbReference>
<feature type="transmembrane region" description="Helical" evidence="8">
    <location>
        <begin position="280"/>
        <end position="298"/>
    </location>
</feature>
<evidence type="ECO:0000256" key="2">
    <source>
        <dbReference type="ARBA" id="ARBA00022692"/>
    </source>
</evidence>
<dbReference type="InterPro" id="IPR000276">
    <property type="entry name" value="GPCR_Rhodpsn"/>
</dbReference>
<evidence type="ECO:0000256" key="3">
    <source>
        <dbReference type="ARBA" id="ARBA00022989"/>
    </source>
</evidence>
<evidence type="ECO:0000259" key="9">
    <source>
        <dbReference type="PROSITE" id="PS50262"/>
    </source>
</evidence>
<dbReference type="Proteomes" id="UP000663852">
    <property type="component" value="Unassembled WGS sequence"/>
</dbReference>
<keyword evidence="7" id="KW-0807">Transducer</keyword>
<feature type="transmembrane region" description="Helical" evidence="8">
    <location>
        <begin position="113"/>
        <end position="134"/>
    </location>
</feature>
<dbReference type="SUPFAM" id="SSF81321">
    <property type="entry name" value="Family A G protein-coupled receptor-like"/>
    <property type="match status" value="1"/>
</dbReference>
<accession>A0A813PRX9</accession>
<keyword evidence="3 8" id="KW-1133">Transmembrane helix</keyword>
<feature type="transmembrane region" description="Helical" evidence="8">
    <location>
        <begin position="73"/>
        <end position="93"/>
    </location>
</feature>
<dbReference type="PROSITE" id="PS50262">
    <property type="entry name" value="G_PROTEIN_RECEP_F1_2"/>
    <property type="match status" value="1"/>
</dbReference>
<keyword evidence="4" id="KW-0297">G-protein coupled receptor</keyword>
<evidence type="ECO:0000256" key="1">
    <source>
        <dbReference type="ARBA" id="ARBA00004141"/>
    </source>
</evidence>
<sequence length="363" mass="41660">MFNSTHDMSAPVHCVYVDYNSTRARYATVNECRFSRFAGILLLSISIVSFAINIHSLAKTRKSPNFSRRDMGLVLGMFISSLCVIIISVPSVIVQCFLCRRLCIRSICLIEGFNSFLNGCVAMYMLVALSIIRYSTTANSSMPVDFQRHLEQRNVYIVGLCFILGGIWAVPPIFGRMSAYAPEGLGFHCGLDWFDRSLPGRIYFFLLFIGVFFIPIVIVIYVNIYIQRIIYRLTHMKPGVLLELNLNSNSNEENVRRHVSDVVYEKETRRLHRLHEDHRFVVATGVSVVIYIIAWTPYSVVALAQVFGDQFSIYNPWLMTTCALLAKLSMIVNPIIYTMILKSHDMETMEQYTKRKKIKISHW</sequence>
<comment type="subcellular location">
    <subcellularLocation>
        <location evidence="1">Membrane</location>
        <topology evidence="1">Multi-pass membrane protein</topology>
    </subcellularLocation>
</comment>
<evidence type="ECO:0000313" key="10">
    <source>
        <dbReference type="EMBL" id="CAF0758097.1"/>
    </source>
</evidence>
<dbReference type="OrthoDB" id="9996086at2759"/>
<feature type="transmembrane region" description="Helical" evidence="8">
    <location>
        <begin position="34"/>
        <end position="52"/>
    </location>
</feature>
<evidence type="ECO:0000256" key="6">
    <source>
        <dbReference type="ARBA" id="ARBA00023170"/>
    </source>
</evidence>
<dbReference type="InterPro" id="IPR050125">
    <property type="entry name" value="GPCR_opsins"/>
</dbReference>
<keyword evidence="2 8" id="KW-0812">Transmembrane</keyword>
<organism evidence="10 11">
    <name type="scientific">Adineta ricciae</name>
    <name type="common">Rotifer</name>
    <dbReference type="NCBI Taxonomy" id="249248"/>
    <lineage>
        <taxon>Eukaryota</taxon>
        <taxon>Metazoa</taxon>
        <taxon>Spiralia</taxon>
        <taxon>Gnathifera</taxon>
        <taxon>Rotifera</taxon>
        <taxon>Eurotatoria</taxon>
        <taxon>Bdelloidea</taxon>
        <taxon>Adinetida</taxon>
        <taxon>Adinetidae</taxon>
        <taxon>Adineta</taxon>
    </lineage>
</organism>
<dbReference type="EMBL" id="CAJNOJ010000006">
    <property type="protein sequence ID" value="CAF0758097.1"/>
    <property type="molecule type" value="Genomic_DNA"/>
</dbReference>
<dbReference type="AlphaFoldDB" id="A0A813PRX9"/>
<dbReference type="InterPro" id="IPR017452">
    <property type="entry name" value="GPCR_Rhodpsn_7TM"/>
</dbReference>
<reference evidence="10" key="1">
    <citation type="submission" date="2021-02" db="EMBL/GenBank/DDBJ databases">
        <authorList>
            <person name="Nowell W R."/>
        </authorList>
    </citation>
    <scope>NUCLEOTIDE SEQUENCE</scope>
</reference>
<feature type="transmembrane region" description="Helical" evidence="8">
    <location>
        <begin position="155"/>
        <end position="174"/>
    </location>
</feature>
<gene>
    <name evidence="10" type="ORF">EDS130_LOCUS2655</name>
</gene>
<dbReference type="PANTHER" id="PTHR24240">
    <property type="entry name" value="OPSIN"/>
    <property type="match status" value="1"/>
</dbReference>
<feature type="transmembrane region" description="Helical" evidence="8">
    <location>
        <begin position="202"/>
        <end position="226"/>
    </location>
</feature>
<evidence type="ECO:0000256" key="5">
    <source>
        <dbReference type="ARBA" id="ARBA00023136"/>
    </source>
</evidence>
<feature type="domain" description="G-protein coupled receptors family 1 profile" evidence="9">
    <location>
        <begin position="49"/>
        <end position="337"/>
    </location>
</feature>
<keyword evidence="6" id="KW-0675">Receptor</keyword>
<comment type="caution">
    <text evidence="10">The sequence shown here is derived from an EMBL/GenBank/DDBJ whole genome shotgun (WGS) entry which is preliminary data.</text>
</comment>
<protein>
    <recommendedName>
        <fullName evidence="9">G-protein coupled receptors family 1 profile domain-containing protein</fullName>
    </recommendedName>
</protein>
<feature type="transmembrane region" description="Helical" evidence="8">
    <location>
        <begin position="318"/>
        <end position="340"/>
    </location>
</feature>
<dbReference type="Pfam" id="PF00001">
    <property type="entry name" value="7tm_1"/>
    <property type="match status" value="1"/>
</dbReference>
<evidence type="ECO:0000256" key="4">
    <source>
        <dbReference type="ARBA" id="ARBA00023040"/>
    </source>
</evidence>
<dbReference type="Gene3D" id="1.20.1070.10">
    <property type="entry name" value="Rhodopsin 7-helix transmembrane proteins"/>
    <property type="match status" value="1"/>
</dbReference>
<evidence type="ECO:0000256" key="8">
    <source>
        <dbReference type="SAM" id="Phobius"/>
    </source>
</evidence>
<dbReference type="GO" id="GO:0004930">
    <property type="term" value="F:G protein-coupled receptor activity"/>
    <property type="evidence" value="ECO:0007669"/>
    <property type="project" value="UniProtKB-KW"/>
</dbReference>
<evidence type="ECO:0000313" key="11">
    <source>
        <dbReference type="Proteomes" id="UP000663852"/>
    </source>
</evidence>
<dbReference type="PRINTS" id="PR00237">
    <property type="entry name" value="GPCRRHODOPSN"/>
</dbReference>
<evidence type="ECO:0000256" key="7">
    <source>
        <dbReference type="ARBA" id="ARBA00023224"/>
    </source>
</evidence>
<proteinExistence type="predicted"/>
<name>A0A813PRX9_ADIRI</name>
<keyword evidence="5 8" id="KW-0472">Membrane</keyword>